<dbReference type="SMART" id="SM00267">
    <property type="entry name" value="GGDEF"/>
    <property type="match status" value="2"/>
</dbReference>
<dbReference type="CDD" id="cd01948">
    <property type="entry name" value="EAL"/>
    <property type="match status" value="1"/>
</dbReference>
<name>A0ABT7DPS9_9ACTN</name>
<dbReference type="Pfam" id="PF00990">
    <property type="entry name" value="GGDEF"/>
    <property type="match status" value="2"/>
</dbReference>
<gene>
    <name evidence="4" type="ORF">QNJ86_05095</name>
</gene>
<dbReference type="PROSITE" id="PS50887">
    <property type="entry name" value="GGDEF"/>
    <property type="match status" value="2"/>
</dbReference>
<feature type="domain" description="GGDEF" evidence="3">
    <location>
        <begin position="524"/>
        <end position="655"/>
    </location>
</feature>
<organism evidence="4 5">
    <name type="scientific">Gordonibacter faecis</name>
    <dbReference type="NCBI Taxonomy" id="3047475"/>
    <lineage>
        <taxon>Bacteria</taxon>
        <taxon>Bacillati</taxon>
        <taxon>Actinomycetota</taxon>
        <taxon>Coriobacteriia</taxon>
        <taxon>Eggerthellales</taxon>
        <taxon>Eggerthellaceae</taxon>
        <taxon>Gordonibacter</taxon>
    </lineage>
</organism>
<dbReference type="InterPro" id="IPR013655">
    <property type="entry name" value="PAS_fold_3"/>
</dbReference>
<dbReference type="EMBL" id="JASJEU010000011">
    <property type="protein sequence ID" value="MDJ1650165.1"/>
    <property type="molecule type" value="Genomic_DNA"/>
</dbReference>
<evidence type="ECO:0000259" key="2">
    <source>
        <dbReference type="PROSITE" id="PS50883"/>
    </source>
</evidence>
<dbReference type="RefSeq" id="WP_283831517.1">
    <property type="nucleotide sequence ID" value="NZ_JASJEU010000011.1"/>
</dbReference>
<sequence length="918" mass="102814">MTKHDTDGTASSPDRPPDAGDPPHTSEHLLPTMRRDAPLTAHVPAVPARAGAASIDGFDTDLRTFVFDTVLEGMRTSIYVTDPETDEILYMNGFMKHDYGVENPEGQVCWKVLQSGLTERCSFCPIDDLVRSEEEVPLVEWDEESPVTGRTYRNYDSLVTWVDGRRVHLQQSVDVTALVSANADELTGLLSRRAGKEHLERSLKQAVQQKESLTVALYDVNCLKAVNDRYGHAEGDHLIRSAANAVRREFGPNDYGFRLSGDEFVAVFVADAASVRARMEHARTALAALPPRVEPPYEMGFCYGLAESDPESPFELYELLALADQRMYLEKRRYHIVNSIDALRAAEEADQGTDGHSVAFDYDSDQLYEALVESTDDYLYVCNMKTGVFHYPKAMVEEFDLPGEVVENAAAVWGSKVHEDDRQAFLESNQEIVDARTTRHWVEYRALNRKGEWVRLRCRGRAILDAKGKPTLFAGFITNLGKKSKVDPLTGLFNRFEFEDDLRARLDARTASLSATPGKEQGLDAISLMVIGIDDLRHINDRYDRAFGDEVIRFVAQRIQSALPEGARVYRLDGDEFAVVVNDQIDVLRSCYAVLSGTFQHQHEHEGRKFYCTLSGGCATFPADAGTFEELVKYADYALEFAKGHGKKRCVNFSQTILAQRTRELELMELLRDSVEQGFKGFSLRYQPQVDAVTGQVVGAEALARWHCDRFGDLSPLEFIPLLEESGLIVPVGAWVLHKAAALCKRWRALCPDFTMSVNLSYRQLDEDGLVPLIVNVLQEAGLPPGSLVVEMTESRFAEDDEHARNLFDQIRELGVQVAMDDFGTGYSSLGVLKSSPADIVKIDRAFIRDIRTSTFDATFIRFVVELCHDVGISVCLEGVESAEEYEVVNDMGLDYIQGFLFGRPLLPDEFEAKFLKA</sequence>
<accession>A0ABT7DPS9</accession>
<dbReference type="PANTHER" id="PTHR33121:SF70">
    <property type="entry name" value="SIGNALING PROTEIN YKOW"/>
    <property type="match status" value="1"/>
</dbReference>
<feature type="domain" description="GGDEF" evidence="3">
    <location>
        <begin position="211"/>
        <end position="345"/>
    </location>
</feature>
<dbReference type="SUPFAM" id="SSF141868">
    <property type="entry name" value="EAL domain-like"/>
    <property type="match status" value="1"/>
</dbReference>
<dbReference type="InterPro" id="IPR050706">
    <property type="entry name" value="Cyclic-di-GMP_PDE-like"/>
</dbReference>
<dbReference type="Pfam" id="PF00563">
    <property type="entry name" value="EAL"/>
    <property type="match status" value="1"/>
</dbReference>
<dbReference type="CDD" id="cd01949">
    <property type="entry name" value="GGDEF"/>
    <property type="match status" value="2"/>
</dbReference>
<dbReference type="InterPro" id="IPR029787">
    <property type="entry name" value="Nucleotide_cyclase"/>
</dbReference>
<dbReference type="Gene3D" id="3.20.20.450">
    <property type="entry name" value="EAL domain"/>
    <property type="match status" value="1"/>
</dbReference>
<dbReference type="InterPro" id="IPR043128">
    <property type="entry name" value="Rev_trsase/Diguanyl_cyclase"/>
</dbReference>
<feature type="region of interest" description="Disordered" evidence="1">
    <location>
        <begin position="1"/>
        <end position="29"/>
    </location>
</feature>
<dbReference type="SUPFAM" id="SSF55785">
    <property type="entry name" value="PYP-like sensor domain (PAS domain)"/>
    <property type="match status" value="1"/>
</dbReference>
<comment type="caution">
    <text evidence="4">The sequence shown here is derived from an EMBL/GenBank/DDBJ whole genome shotgun (WGS) entry which is preliminary data.</text>
</comment>
<proteinExistence type="predicted"/>
<reference evidence="4 5" key="1">
    <citation type="submission" date="2023-05" db="EMBL/GenBank/DDBJ databases">
        <title>Gordonibacter KGMB12511T sp. nov., isolated from faeces of healthy Korean.</title>
        <authorList>
            <person name="Kim H.S."/>
            <person name="Kim J.-S."/>
            <person name="Suh M.K."/>
            <person name="Eom M.K."/>
            <person name="Do H.E."/>
            <person name="Lee J.-S."/>
        </authorList>
    </citation>
    <scope>NUCLEOTIDE SEQUENCE [LARGE SCALE GENOMIC DNA]</scope>
    <source>
        <strain evidence="4 5">KGMB12511</strain>
    </source>
</reference>
<dbReference type="SMART" id="SM00052">
    <property type="entry name" value="EAL"/>
    <property type="match status" value="1"/>
</dbReference>
<dbReference type="InterPro" id="IPR001633">
    <property type="entry name" value="EAL_dom"/>
</dbReference>
<evidence type="ECO:0000313" key="4">
    <source>
        <dbReference type="EMBL" id="MDJ1650165.1"/>
    </source>
</evidence>
<dbReference type="Gene3D" id="3.30.70.270">
    <property type="match status" value="2"/>
</dbReference>
<dbReference type="SUPFAM" id="SSF55073">
    <property type="entry name" value="Nucleotide cyclase"/>
    <property type="match status" value="2"/>
</dbReference>
<feature type="domain" description="EAL" evidence="2">
    <location>
        <begin position="664"/>
        <end position="918"/>
    </location>
</feature>
<dbReference type="Proteomes" id="UP001232750">
    <property type="component" value="Unassembled WGS sequence"/>
</dbReference>
<dbReference type="Gene3D" id="3.30.450.20">
    <property type="entry name" value="PAS domain"/>
    <property type="match status" value="1"/>
</dbReference>
<dbReference type="PROSITE" id="PS50883">
    <property type="entry name" value="EAL"/>
    <property type="match status" value="1"/>
</dbReference>
<dbReference type="Pfam" id="PF08447">
    <property type="entry name" value="PAS_3"/>
    <property type="match status" value="1"/>
</dbReference>
<dbReference type="PANTHER" id="PTHR33121">
    <property type="entry name" value="CYCLIC DI-GMP PHOSPHODIESTERASE PDEF"/>
    <property type="match status" value="1"/>
</dbReference>
<evidence type="ECO:0000313" key="5">
    <source>
        <dbReference type="Proteomes" id="UP001232750"/>
    </source>
</evidence>
<protein>
    <submittedName>
        <fullName evidence="4">EAL domain-containing protein</fullName>
    </submittedName>
</protein>
<evidence type="ECO:0000256" key="1">
    <source>
        <dbReference type="SAM" id="MobiDB-lite"/>
    </source>
</evidence>
<evidence type="ECO:0000259" key="3">
    <source>
        <dbReference type="PROSITE" id="PS50887"/>
    </source>
</evidence>
<dbReference type="InterPro" id="IPR000160">
    <property type="entry name" value="GGDEF_dom"/>
</dbReference>
<dbReference type="InterPro" id="IPR035919">
    <property type="entry name" value="EAL_sf"/>
</dbReference>
<keyword evidence="5" id="KW-1185">Reference proteome</keyword>
<dbReference type="InterPro" id="IPR035965">
    <property type="entry name" value="PAS-like_dom_sf"/>
</dbReference>
<dbReference type="NCBIfam" id="TIGR00254">
    <property type="entry name" value="GGDEF"/>
    <property type="match status" value="2"/>
</dbReference>